<dbReference type="PROSITE" id="PS50112">
    <property type="entry name" value="PAS"/>
    <property type="match status" value="1"/>
</dbReference>
<dbReference type="CDD" id="cd00130">
    <property type="entry name" value="PAS"/>
    <property type="match status" value="1"/>
</dbReference>
<dbReference type="InterPro" id="IPR000014">
    <property type="entry name" value="PAS"/>
</dbReference>
<evidence type="ECO:0000313" key="8">
    <source>
        <dbReference type="Proteomes" id="UP000269573"/>
    </source>
</evidence>
<dbReference type="SUPFAM" id="SSF52540">
    <property type="entry name" value="P-loop containing nucleoside triphosphate hydrolases"/>
    <property type="match status" value="1"/>
</dbReference>
<dbReference type="Pfam" id="PF00158">
    <property type="entry name" value="Sigma54_activat"/>
    <property type="match status" value="1"/>
</dbReference>
<dbReference type="InterPro" id="IPR013767">
    <property type="entry name" value="PAS_fold"/>
</dbReference>
<dbReference type="PROSITE" id="PS50045">
    <property type="entry name" value="SIGMA54_INTERACT_4"/>
    <property type="match status" value="1"/>
</dbReference>
<dbReference type="FunFam" id="3.40.50.300:FF:000006">
    <property type="entry name" value="DNA-binding transcriptional regulator NtrC"/>
    <property type="match status" value="1"/>
</dbReference>
<dbReference type="Gene3D" id="1.10.8.60">
    <property type="match status" value="1"/>
</dbReference>
<feature type="domain" description="Sigma-54 factor interaction" evidence="5">
    <location>
        <begin position="253"/>
        <end position="481"/>
    </location>
</feature>
<dbReference type="InterPro" id="IPR025662">
    <property type="entry name" value="Sigma_54_int_dom_ATP-bd_1"/>
</dbReference>
<dbReference type="Pfam" id="PF25601">
    <property type="entry name" value="AAA_lid_14"/>
    <property type="match status" value="1"/>
</dbReference>
<dbReference type="PANTHER" id="PTHR32071">
    <property type="entry name" value="TRANSCRIPTIONAL REGULATORY PROTEIN"/>
    <property type="match status" value="1"/>
</dbReference>
<evidence type="ECO:0000313" key="7">
    <source>
        <dbReference type="EMBL" id="RNB87981.1"/>
    </source>
</evidence>
<keyword evidence="2" id="KW-0067">ATP-binding</keyword>
<dbReference type="Gene3D" id="1.10.10.60">
    <property type="entry name" value="Homeodomain-like"/>
    <property type="match status" value="1"/>
</dbReference>
<dbReference type="Pfam" id="PF02954">
    <property type="entry name" value="HTH_8"/>
    <property type="match status" value="1"/>
</dbReference>
<comment type="caution">
    <text evidence="7">The sequence shown here is derived from an EMBL/GenBank/DDBJ whole genome shotgun (WGS) entry which is preliminary data.</text>
</comment>
<dbReference type="Proteomes" id="UP000269573">
    <property type="component" value="Unassembled WGS sequence"/>
</dbReference>
<dbReference type="Gene3D" id="3.40.50.300">
    <property type="entry name" value="P-loop containing nucleotide triphosphate hydrolases"/>
    <property type="match status" value="1"/>
</dbReference>
<keyword evidence="3" id="KW-0805">Transcription regulation</keyword>
<gene>
    <name evidence="7" type="ORF">EDM59_02300</name>
</gene>
<dbReference type="Gene3D" id="3.30.450.20">
    <property type="entry name" value="PAS domain"/>
    <property type="match status" value="1"/>
</dbReference>
<evidence type="ECO:0000259" key="5">
    <source>
        <dbReference type="PROSITE" id="PS50045"/>
    </source>
</evidence>
<evidence type="ECO:0000256" key="2">
    <source>
        <dbReference type="ARBA" id="ARBA00022840"/>
    </source>
</evidence>
<organism evidence="7 8">
    <name type="scientific">Brevibacillus nitrificans</name>
    <dbReference type="NCBI Taxonomy" id="651560"/>
    <lineage>
        <taxon>Bacteria</taxon>
        <taxon>Bacillati</taxon>
        <taxon>Bacillota</taxon>
        <taxon>Bacilli</taxon>
        <taxon>Bacillales</taxon>
        <taxon>Paenibacillaceae</taxon>
        <taxon>Brevibacillus</taxon>
    </lineage>
</organism>
<dbReference type="InterPro" id="IPR025944">
    <property type="entry name" value="Sigma_54_int_dom_CS"/>
</dbReference>
<dbReference type="SUPFAM" id="SSF46689">
    <property type="entry name" value="Homeodomain-like"/>
    <property type="match status" value="1"/>
</dbReference>
<dbReference type="PROSITE" id="PS00675">
    <property type="entry name" value="SIGMA54_INTERACT_1"/>
    <property type="match status" value="1"/>
</dbReference>
<evidence type="ECO:0000256" key="3">
    <source>
        <dbReference type="ARBA" id="ARBA00023015"/>
    </source>
</evidence>
<dbReference type="PANTHER" id="PTHR32071:SF74">
    <property type="entry name" value="TRANSCRIPTIONAL ACTIVATOR ROCR"/>
    <property type="match status" value="1"/>
</dbReference>
<sequence length="574" mass="64978">MIAASLGQLLKSFAEHVIITDAIANALWFDESAAALFPLQVGENAFDALAPSFANKAEPLPASIEKDGKEYLLQRHLFAQNEQTLQILLLNSATDVLASLKLKLVCYEEIIQSMNEGIVLSDAEGKVLMYNKAQEKLEGMKQEEMVGKYLWDAYKYYDPKLSEHQRVLETRKPIISRYGVHSCIANITKPVKYSSYPIIKDNQALAVFSISINDFHLKHLLDETIEVKRNIIIPSTLEKRVLHNGTTYTFDNIKGKSPALKKIIREAQNIATHQTDVLIVGETGTGKELFAQSIHNYSKRASSPFVAINCAAIPENLLESTLFGTVKGAFTGATNQMGLFEHAQDGTLFLDEINSMPLVLQSKLIRVLEEREIRRLGTNAVTPIHCKIISASNEDPKKLIENQKLRSDLYYRIARTSLLIPPLRERVEDTEVLIDYFILTASRKLNKQIKSLTRELQQILLHYRWPGNIRELAHVIDNLVINANPDDELLDTEHLPMYLKDFFQSPQNQEIYQQTKSTRPIKSAINPAQKRLIQQTLESVDWSVTKAAKILGTTRQNLQYHIRKLGIKNHAQAD</sequence>
<protein>
    <submittedName>
        <fullName evidence="7">PAS domain S-box protein</fullName>
    </submittedName>
</protein>
<dbReference type="InterPro" id="IPR058031">
    <property type="entry name" value="AAA_lid_NorR"/>
</dbReference>
<dbReference type="RefSeq" id="WP_122922166.1">
    <property type="nucleotide sequence ID" value="NZ_RHHU01000003.1"/>
</dbReference>
<evidence type="ECO:0000256" key="4">
    <source>
        <dbReference type="ARBA" id="ARBA00023163"/>
    </source>
</evidence>
<dbReference type="GO" id="GO:0005524">
    <property type="term" value="F:ATP binding"/>
    <property type="evidence" value="ECO:0007669"/>
    <property type="project" value="UniProtKB-KW"/>
</dbReference>
<dbReference type="EMBL" id="RHHU01000003">
    <property type="protein sequence ID" value="RNB87981.1"/>
    <property type="molecule type" value="Genomic_DNA"/>
</dbReference>
<dbReference type="InterPro" id="IPR002197">
    <property type="entry name" value="HTH_Fis"/>
</dbReference>
<dbReference type="NCBIfam" id="TIGR00229">
    <property type="entry name" value="sensory_box"/>
    <property type="match status" value="1"/>
</dbReference>
<dbReference type="GO" id="GO:0043565">
    <property type="term" value="F:sequence-specific DNA binding"/>
    <property type="evidence" value="ECO:0007669"/>
    <property type="project" value="InterPro"/>
</dbReference>
<dbReference type="PRINTS" id="PR01590">
    <property type="entry name" value="HTHFIS"/>
</dbReference>
<keyword evidence="4" id="KW-0804">Transcription</keyword>
<dbReference type="SUPFAM" id="SSF55785">
    <property type="entry name" value="PYP-like sensor domain (PAS domain)"/>
    <property type="match status" value="1"/>
</dbReference>
<accession>A0A3M8DKG9</accession>
<dbReference type="AlphaFoldDB" id="A0A3M8DKG9"/>
<feature type="domain" description="PAS" evidence="6">
    <location>
        <begin position="107"/>
        <end position="160"/>
    </location>
</feature>
<name>A0A3M8DKG9_9BACL</name>
<dbReference type="CDD" id="cd00009">
    <property type="entry name" value="AAA"/>
    <property type="match status" value="1"/>
</dbReference>
<dbReference type="InterPro" id="IPR003593">
    <property type="entry name" value="AAA+_ATPase"/>
</dbReference>
<dbReference type="SMART" id="SM00091">
    <property type="entry name" value="PAS"/>
    <property type="match status" value="1"/>
</dbReference>
<proteinExistence type="predicted"/>
<evidence type="ECO:0000256" key="1">
    <source>
        <dbReference type="ARBA" id="ARBA00022741"/>
    </source>
</evidence>
<keyword evidence="8" id="KW-1185">Reference proteome</keyword>
<dbReference type="InterPro" id="IPR002078">
    <property type="entry name" value="Sigma_54_int"/>
</dbReference>
<dbReference type="SMART" id="SM00382">
    <property type="entry name" value="AAA"/>
    <property type="match status" value="1"/>
</dbReference>
<dbReference type="InterPro" id="IPR035965">
    <property type="entry name" value="PAS-like_dom_sf"/>
</dbReference>
<reference evidence="7 8" key="1">
    <citation type="submission" date="2018-10" db="EMBL/GenBank/DDBJ databases">
        <title>Phylogenomics of Brevibacillus.</title>
        <authorList>
            <person name="Dunlap C."/>
        </authorList>
    </citation>
    <scope>NUCLEOTIDE SEQUENCE [LARGE SCALE GENOMIC DNA]</scope>
    <source>
        <strain evidence="7 8">JCM 15774</strain>
    </source>
</reference>
<dbReference type="Pfam" id="PF00989">
    <property type="entry name" value="PAS"/>
    <property type="match status" value="1"/>
</dbReference>
<dbReference type="InterPro" id="IPR027417">
    <property type="entry name" value="P-loop_NTPase"/>
</dbReference>
<evidence type="ECO:0000259" key="6">
    <source>
        <dbReference type="PROSITE" id="PS50112"/>
    </source>
</evidence>
<keyword evidence="1" id="KW-0547">Nucleotide-binding</keyword>
<dbReference type="PROSITE" id="PS00688">
    <property type="entry name" value="SIGMA54_INTERACT_3"/>
    <property type="match status" value="1"/>
</dbReference>
<dbReference type="GO" id="GO:0006355">
    <property type="term" value="P:regulation of DNA-templated transcription"/>
    <property type="evidence" value="ECO:0007669"/>
    <property type="project" value="InterPro"/>
</dbReference>
<dbReference type="InterPro" id="IPR009057">
    <property type="entry name" value="Homeodomain-like_sf"/>
</dbReference>